<dbReference type="GO" id="GO:0015926">
    <property type="term" value="F:glucosidase activity"/>
    <property type="evidence" value="ECO:0007669"/>
    <property type="project" value="InterPro"/>
</dbReference>
<dbReference type="Proteomes" id="UP001320119">
    <property type="component" value="Chromosome"/>
</dbReference>
<dbReference type="EC" id="3.2.1.89" evidence="3 6"/>
<feature type="signal peptide" evidence="6">
    <location>
        <begin position="1"/>
        <end position="35"/>
    </location>
</feature>
<dbReference type="PANTHER" id="PTHR34983">
    <property type="entry name" value="ARABINOGALACTAN ENDO-BETA-1,4-GALACTANASE A"/>
    <property type="match status" value="1"/>
</dbReference>
<dbReference type="SUPFAM" id="SSF51445">
    <property type="entry name" value="(Trans)glycosidases"/>
    <property type="match status" value="1"/>
</dbReference>
<dbReference type="Gene3D" id="3.20.20.80">
    <property type="entry name" value="Glycosidases"/>
    <property type="match status" value="1"/>
</dbReference>
<evidence type="ECO:0000256" key="3">
    <source>
        <dbReference type="ARBA" id="ARBA00012556"/>
    </source>
</evidence>
<evidence type="ECO:0000256" key="5">
    <source>
        <dbReference type="ARBA" id="ARBA00023295"/>
    </source>
</evidence>
<dbReference type="Pfam" id="PF07745">
    <property type="entry name" value="Glyco_hydro_53"/>
    <property type="match status" value="1"/>
</dbReference>
<evidence type="ECO:0000313" key="7">
    <source>
        <dbReference type="EMBL" id="BCD99291.1"/>
    </source>
</evidence>
<accession>A0AAN1WKG2</accession>
<evidence type="ECO:0000256" key="1">
    <source>
        <dbReference type="ARBA" id="ARBA00001695"/>
    </source>
</evidence>
<comment type="similarity">
    <text evidence="2 6">Belongs to the glycosyl hydrolase 53 family.</text>
</comment>
<evidence type="ECO:0000256" key="6">
    <source>
        <dbReference type="RuleBase" id="RU361192"/>
    </source>
</evidence>
<dbReference type="InterPro" id="IPR011683">
    <property type="entry name" value="Glyco_hydro_53"/>
</dbReference>
<dbReference type="EMBL" id="AP023086">
    <property type="protein sequence ID" value="BCD99291.1"/>
    <property type="molecule type" value="Genomic_DNA"/>
</dbReference>
<gene>
    <name evidence="7" type="ORF">MARGE09_P3492</name>
</gene>
<sequence length="441" mass="47902">MVTRMFTPLIRANAWQCFTLLAIVTLIPACTGSNASSSHENTSSSRSSQASSQIQVSSAASSTSAIAPSSVQSSSSTAAVSSSASPIGYTDGDFILGMDISYWSEQLDQGAIYIDTDGQEKDLLELLKNHGINFIRLRTFVDPTSPHGYTSTAGGANAGCHGKAQAYNGKEDIVRTAKRIKAAGMGFLLDFHYSDTWADPGKQVIPDAWRNSNSIEALAQQVRLYTMDTLEALRAENALPNMVQIGNESTPGLLVHSATNATDCWGNNSIAHTGPNGAANNNNWGNLATLLKAGIAGVNSVGANIKTLLHIENFHHPDGLEWWVDSALAQGVAFDVLGLSAYEEFQGPASEWRTTMQRISSRYPQLSFSFVEYNPRGRLLNDIMHELPDNRGLGTFFWEPTESGFWGNALFTQQGNRYQANPEDFAVYDQIVEDYGLRKLP</sequence>
<protein>
    <recommendedName>
        <fullName evidence="3 6">Arabinogalactan endo-beta-1,4-galactanase</fullName>
        <ecNumber evidence="3 6">3.2.1.89</ecNumber>
    </recommendedName>
</protein>
<evidence type="ECO:0000313" key="8">
    <source>
        <dbReference type="Proteomes" id="UP001320119"/>
    </source>
</evidence>
<keyword evidence="8" id="KW-1185">Reference proteome</keyword>
<keyword evidence="6" id="KW-0732">Signal</keyword>
<organism evidence="7 8">
    <name type="scientific">Marinagarivorans cellulosilyticus</name>
    <dbReference type="NCBI Taxonomy" id="2721545"/>
    <lineage>
        <taxon>Bacteria</taxon>
        <taxon>Pseudomonadati</taxon>
        <taxon>Pseudomonadota</taxon>
        <taxon>Gammaproteobacteria</taxon>
        <taxon>Cellvibrionales</taxon>
        <taxon>Cellvibrionaceae</taxon>
        <taxon>Marinagarivorans</taxon>
    </lineage>
</organism>
<dbReference type="InterPro" id="IPR017853">
    <property type="entry name" value="GH"/>
</dbReference>
<reference evidence="7 8" key="1">
    <citation type="journal article" date="2022" name="IScience">
        <title>An ultrasensitive nanofiber-based assay for enzymatic hydrolysis and deep-sea microbial degradation of cellulose.</title>
        <authorList>
            <person name="Tsudome M."/>
            <person name="Tachioka M."/>
            <person name="Miyazaki M."/>
            <person name="Uchimura K."/>
            <person name="Tsuda M."/>
            <person name="Takaki Y."/>
            <person name="Deguchi S."/>
        </authorList>
    </citation>
    <scope>NUCLEOTIDE SEQUENCE [LARGE SCALE GENOMIC DNA]</scope>
    <source>
        <strain evidence="7 8">GE09</strain>
    </source>
</reference>
<dbReference type="KEGG" id="marq:MARGE09_P3492"/>
<evidence type="ECO:0000256" key="4">
    <source>
        <dbReference type="ARBA" id="ARBA00022801"/>
    </source>
</evidence>
<keyword evidence="4 6" id="KW-0378">Hydrolase</keyword>
<evidence type="ECO:0000256" key="2">
    <source>
        <dbReference type="ARBA" id="ARBA00010687"/>
    </source>
</evidence>
<proteinExistence type="inferred from homology"/>
<comment type="catalytic activity">
    <reaction evidence="1 6">
        <text>The enzyme specifically hydrolyzes (1-&gt;4)-beta-D-galactosidic linkages in type I arabinogalactans.</text>
        <dbReference type="EC" id="3.2.1.89"/>
    </reaction>
</comment>
<dbReference type="GO" id="GO:0031218">
    <property type="term" value="F:arabinogalactan endo-1,4-beta-galactosidase activity"/>
    <property type="evidence" value="ECO:0007669"/>
    <property type="project" value="UniProtKB-EC"/>
</dbReference>
<feature type="chain" id="PRO_5042667362" description="Arabinogalactan endo-beta-1,4-galactanase" evidence="6">
    <location>
        <begin position="36"/>
        <end position="441"/>
    </location>
</feature>
<dbReference type="AlphaFoldDB" id="A0AAN1WKG2"/>
<dbReference type="PANTHER" id="PTHR34983:SF1">
    <property type="entry name" value="ARABINOGALACTAN ENDO-BETA-1,4-GALACTANASE A"/>
    <property type="match status" value="1"/>
</dbReference>
<keyword evidence="5 6" id="KW-0326">Glycosidase</keyword>
<dbReference type="GO" id="GO:0045490">
    <property type="term" value="P:pectin catabolic process"/>
    <property type="evidence" value="ECO:0007669"/>
    <property type="project" value="TreeGrafter"/>
</dbReference>
<name>A0AAN1WKG2_9GAMM</name>